<dbReference type="InterPro" id="IPR036551">
    <property type="entry name" value="Flavin_trans-like"/>
</dbReference>
<dbReference type="InterPro" id="IPR007085">
    <property type="entry name" value="DNA/pantothenate-metab_flavo_C"/>
</dbReference>
<keyword evidence="1 3" id="KW-0210">Decarboxylase</keyword>
<comment type="cofactor">
    <cofactor evidence="3">
        <name>FMN</name>
        <dbReference type="ChEBI" id="CHEBI:58210"/>
    </cofactor>
    <text evidence="3">Binds 1 FMN per subunit.</text>
</comment>
<dbReference type="Gene3D" id="3.40.50.10300">
    <property type="entry name" value="CoaB-like"/>
    <property type="match status" value="1"/>
</dbReference>
<feature type="active site" description="Proton donor" evidence="3">
    <location>
        <position position="165"/>
    </location>
</feature>
<keyword evidence="3" id="KW-0511">Multifunctional enzyme</keyword>
<dbReference type="PANTHER" id="PTHR14359">
    <property type="entry name" value="HOMO-OLIGOMERIC FLAVIN CONTAINING CYS DECARBOXYLASE FAMILY"/>
    <property type="match status" value="1"/>
</dbReference>
<comment type="function">
    <text evidence="3">Catalyzes two sequential steps in the biosynthesis of coenzyme A. In the first step cysteine is conjugated to 4'-phosphopantothenate to form 4-phosphopantothenoylcysteine. In the second step the latter compound is decarboxylated to form 4'-phosphopantotheine.</text>
</comment>
<gene>
    <name evidence="3" type="primary">coaBC</name>
    <name evidence="7" type="ordered locus">Tola_0184</name>
</gene>
<dbReference type="EMBL" id="CP001616">
    <property type="protein sequence ID" value="ACQ91814.1"/>
    <property type="molecule type" value="Genomic_DNA"/>
</dbReference>
<reference evidence="7 8" key="2">
    <citation type="journal article" date="2011" name="Stand. Genomic Sci.">
        <title>Complete genome sequence of Tolumonas auensis type strain (TA 4).</title>
        <authorList>
            <person name="Chertkov O."/>
            <person name="Copeland A."/>
            <person name="Lucas S."/>
            <person name="Lapidus A."/>
            <person name="Berry K.W."/>
            <person name="Detter J.C."/>
            <person name="Del Rio T.G."/>
            <person name="Hammon N."/>
            <person name="Dalin E."/>
            <person name="Tice H."/>
            <person name="Pitluck S."/>
            <person name="Richardson P."/>
            <person name="Bruce D."/>
            <person name="Goodwin L."/>
            <person name="Han C."/>
            <person name="Tapia R."/>
            <person name="Saunders E."/>
            <person name="Schmutz J."/>
            <person name="Brettin T."/>
            <person name="Larimer F."/>
            <person name="Land M."/>
            <person name="Hauser L."/>
            <person name="Spring S."/>
            <person name="Rohde M."/>
            <person name="Kyrpides N.C."/>
            <person name="Ivanova N."/>
            <person name="Goker M."/>
            <person name="Beller H.R."/>
            <person name="Klenk H.P."/>
            <person name="Woyke T."/>
        </authorList>
    </citation>
    <scope>NUCLEOTIDE SEQUENCE [LARGE SCALE GENOMIC DNA]</scope>
    <source>
        <strain evidence="8">DSM 9187 / TA4</strain>
    </source>
</reference>
<dbReference type="NCBIfam" id="TIGR00521">
    <property type="entry name" value="coaBC_dfp"/>
    <property type="match status" value="1"/>
</dbReference>
<dbReference type="GO" id="GO:0015941">
    <property type="term" value="P:pantothenate catabolic process"/>
    <property type="evidence" value="ECO:0007669"/>
    <property type="project" value="InterPro"/>
</dbReference>
<proteinExistence type="inferred from homology"/>
<dbReference type="AlphaFoldDB" id="C4L815"/>
<comment type="function">
    <text evidence="4">Catalyzes two steps in the biosynthesis of coenzyme A. In the first step cysteine is conjugated to 4'-phosphopantothenate to form 4-phosphopantothenoylcysteine, in the latter compound is decarboxylated to form 4'-phosphopantotheine.</text>
</comment>
<dbReference type="InterPro" id="IPR005252">
    <property type="entry name" value="CoaBC"/>
</dbReference>
<dbReference type="SUPFAM" id="SSF52507">
    <property type="entry name" value="Homo-oligomeric flavin-containing Cys decarboxylases, HFCD"/>
    <property type="match status" value="1"/>
</dbReference>
<dbReference type="GO" id="GO:0015937">
    <property type="term" value="P:coenzyme A biosynthetic process"/>
    <property type="evidence" value="ECO:0007669"/>
    <property type="project" value="UniProtKB-UniRule"/>
</dbReference>
<dbReference type="HAMAP" id="MF_02225">
    <property type="entry name" value="CoaBC"/>
    <property type="match status" value="1"/>
</dbReference>
<dbReference type="InterPro" id="IPR035929">
    <property type="entry name" value="CoaB-like_sf"/>
</dbReference>
<reference evidence="8" key="1">
    <citation type="submission" date="2009-05" db="EMBL/GenBank/DDBJ databases">
        <title>Complete sequence of Tolumonas auensis DSM 9187.</title>
        <authorList>
            <consortium name="US DOE Joint Genome Institute"/>
            <person name="Lucas S."/>
            <person name="Copeland A."/>
            <person name="Lapidus A."/>
            <person name="Glavina del Rio T."/>
            <person name="Tice H."/>
            <person name="Bruce D."/>
            <person name="Goodwin L."/>
            <person name="Pitluck S."/>
            <person name="Chertkov O."/>
            <person name="Brettin T."/>
            <person name="Detter J.C."/>
            <person name="Han C."/>
            <person name="Larimer F."/>
            <person name="Land M."/>
            <person name="Hauser L."/>
            <person name="Kyrpides N."/>
            <person name="Mikhailova N."/>
            <person name="Spring S."/>
            <person name="Beller H."/>
        </authorList>
    </citation>
    <scope>NUCLEOTIDE SEQUENCE [LARGE SCALE GENOMIC DNA]</scope>
    <source>
        <strain evidence="8">DSM 9187 / TA4</strain>
    </source>
</reference>
<keyword evidence="8" id="KW-1185">Reference proteome</keyword>
<dbReference type="PANTHER" id="PTHR14359:SF6">
    <property type="entry name" value="PHOSPHOPANTOTHENOYLCYSTEINE DECARBOXYLASE"/>
    <property type="match status" value="1"/>
</dbReference>
<feature type="binding site" evidence="3">
    <location>
        <position position="285"/>
    </location>
    <ligand>
        <name>CTP</name>
        <dbReference type="ChEBI" id="CHEBI:37563"/>
    </ligand>
</feature>
<keyword evidence="3" id="KW-0460">Magnesium</keyword>
<dbReference type="STRING" id="595494.Tola_0184"/>
<sequence length="409" mass="43935">MDLGCILMQLQNKRILLGVTGGIAAYKAAEIIRRLREHGAEVRVVMTDAAKEFITPLTLQAVSGHIVANSMFDPQAEAGMGHIELAKWADLVLVAPATANVISRLTTGMGDELLTTLCLASPAPLAIAPAMNMQMYLHAATQNNLKVLAERGVQIWGPGIGSQACGDVGPGRMLDPLDIVEEVIRFFQPAPHSELSFLITAGPTREAIDPVRYISNHSSGKMGFALAEAAAALGAKVTLVAGPVNLPTPKGVNRVDVESALDMQAAVDAEVSRHQIFIGCAAVADYRTESVAPQKMKKQADSDTLTLQLVKNPDIIAGVAARADKPFVVGFAAETQDVARYALDKLQRKGLDMIAANDVSRTEQGFNSDQNALTVFWQNEQQELPLASKQQVAQQLISLIIQRYQHETD</sequence>
<dbReference type="UniPathway" id="UPA00241">
    <property type="reaction ID" value="UER00353"/>
</dbReference>
<evidence type="ECO:0000313" key="8">
    <source>
        <dbReference type="Proteomes" id="UP000009073"/>
    </source>
</evidence>
<evidence type="ECO:0000256" key="2">
    <source>
        <dbReference type="ARBA" id="ARBA00023239"/>
    </source>
</evidence>
<feature type="binding site" evidence="3">
    <location>
        <position position="331"/>
    </location>
    <ligand>
        <name>CTP</name>
        <dbReference type="ChEBI" id="CHEBI:37563"/>
    </ligand>
</feature>
<dbReference type="eggNOG" id="COG0452">
    <property type="taxonomic scope" value="Bacteria"/>
</dbReference>
<dbReference type="Proteomes" id="UP000009073">
    <property type="component" value="Chromosome"/>
</dbReference>
<comment type="similarity">
    <text evidence="3 4">In the C-terminal section; belongs to the PPC synthetase family.</text>
</comment>
<feature type="binding site" evidence="3">
    <location>
        <position position="345"/>
    </location>
    <ligand>
        <name>CTP</name>
        <dbReference type="ChEBI" id="CHEBI:37563"/>
    </ligand>
</feature>
<dbReference type="GO" id="GO:0004632">
    <property type="term" value="F:phosphopantothenate--cysteine ligase activity"/>
    <property type="evidence" value="ECO:0007669"/>
    <property type="project" value="UniProtKB-UniRule"/>
</dbReference>
<organism evidence="7 8">
    <name type="scientific">Tolumonas auensis (strain DSM 9187 / NBRC 110442 / TA 4)</name>
    <dbReference type="NCBI Taxonomy" id="595494"/>
    <lineage>
        <taxon>Bacteria</taxon>
        <taxon>Pseudomonadati</taxon>
        <taxon>Pseudomonadota</taxon>
        <taxon>Gammaproteobacteria</taxon>
        <taxon>Aeromonadales</taxon>
        <taxon>Aeromonadaceae</taxon>
        <taxon>Tolumonas</taxon>
    </lineage>
</organism>
<keyword evidence="2 3" id="KW-0456">Lyase</keyword>
<dbReference type="InterPro" id="IPR003382">
    <property type="entry name" value="Flavoprotein"/>
</dbReference>
<feature type="binding site" evidence="3">
    <location>
        <begin position="279"/>
        <end position="281"/>
    </location>
    <ligand>
        <name>CTP</name>
        <dbReference type="ChEBI" id="CHEBI:37563"/>
    </ligand>
</feature>
<comment type="pathway">
    <text evidence="3 4">Cofactor biosynthesis; coenzyme A biosynthesis; CoA from (R)-pantothenate: step 3/5.</text>
</comment>
<dbReference type="Pfam" id="PF02441">
    <property type="entry name" value="Flavoprotein"/>
    <property type="match status" value="1"/>
</dbReference>
<dbReference type="GO" id="GO:0010181">
    <property type="term" value="F:FMN binding"/>
    <property type="evidence" value="ECO:0007669"/>
    <property type="project" value="UniProtKB-UniRule"/>
</dbReference>
<keyword evidence="3 4" id="KW-0436">Ligase</keyword>
<accession>C4L815</accession>
<comment type="catalytic activity">
    <reaction evidence="3 4">
        <text>N-[(R)-4-phosphopantothenoyl]-L-cysteine + H(+) = (R)-4'-phosphopantetheine + CO2</text>
        <dbReference type="Rhea" id="RHEA:16793"/>
        <dbReference type="ChEBI" id="CHEBI:15378"/>
        <dbReference type="ChEBI" id="CHEBI:16526"/>
        <dbReference type="ChEBI" id="CHEBI:59458"/>
        <dbReference type="ChEBI" id="CHEBI:61723"/>
        <dbReference type="EC" id="4.1.1.36"/>
    </reaction>
</comment>
<dbReference type="SUPFAM" id="SSF102645">
    <property type="entry name" value="CoaB-like"/>
    <property type="match status" value="1"/>
</dbReference>
<dbReference type="EC" id="6.3.2.5" evidence="3"/>
<name>C4L815_TOLAT</name>
<dbReference type="Gene3D" id="3.40.50.1950">
    <property type="entry name" value="Flavin prenyltransferase-like"/>
    <property type="match status" value="1"/>
</dbReference>
<dbReference type="HOGENOM" id="CLU_033319_0_1_6"/>
<comment type="similarity">
    <text evidence="3 4">In the N-terminal section; belongs to the HFCD (homo-oligomeric flavin containing Cys decarboxylase) superfamily.</text>
</comment>
<evidence type="ECO:0000313" key="7">
    <source>
        <dbReference type="EMBL" id="ACQ91814.1"/>
    </source>
</evidence>
<feature type="binding site" evidence="3">
    <location>
        <position position="295"/>
    </location>
    <ligand>
        <name>CTP</name>
        <dbReference type="ChEBI" id="CHEBI:37563"/>
    </ligand>
</feature>
<evidence type="ECO:0000259" key="6">
    <source>
        <dbReference type="Pfam" id="PF04127"/>
    </source>
</evidence>
<dbReference type="GO" id="GO:0071513">
    <property type="term" value="C:phosphopantothenoylcysteine decarboxylase complex"/>
    <property type="evidence" value="ECO:0007669"/>
    <property type="project" value="TreeGrafter"/>
</dbReference>
<evidence type="ECO:0000256" key="3">
    <source>
        <dbReference type="HAMAP-Rule" id="MF_02225"/>
    </source>
</evidence>
<comment type="pathway">
    <text evidence="3 4">Cofactor biosynthesis; coenzyme A biosynthesis; CoA from (R)-pantothenate: step 2/5.</text>
</comment>
<keyword evidence="3 4" id="KW-0285">Flavoprotein</keyword>
<comment type="catalytic activity">
    <reaction evidence="3 4">
        <text>(R)-4'-phosphopantothenate + L-cysteine + CTP = N-[(R)-4-phosphopantothenoyl]-L-cysteine + CMP + diphosphate + H(+)</text>
        <dbReference type="Rhea" id="RHEA:19397"/>
        <dbReference type="ChEBI" id="CHEBI:10986"/>
        <dbReference type="ChEBI" id="CHEBI:15378"/>
        <dbReference type="ChEBI" id="CHEBI:33019"/>
        <dbReference type="ChEBI" id="CHEBI:35235"/>
        <dbReference type="ChEBI" id="CHEBI:37563"/>
        <dbReference type="ChEBI" id="CHEBI:59458"/>
        <dbReference type="ChEBI" id="CHEBI:60377"/>
        <dbReference type="EC" id="6.3.2.5"/>
    </reaction>
</comment>
<evidence type="ECO:0000256" key="4">
    <source>
        <dbReference type="RuleBase" id="RU364078"/>
    </source>
</evidence>
<keyword evidence="3" id="KW-0479">Metal-binding</keyword>
<evidence type="ECO:0000259" key="5">
    <source>
        <dbReference type="Pfam" id="PF02441"/>
    </source>
</evidence>
<feature type="binding site" evidence="3">
    <location>
        <begin position="313"/>
        <end position="316"/>
    </location>
    <ligand>
        <name>CTP</name>
        <dbReference type="ChEBI" id="CHEBI:37563"/>
    </ligand>
</feature>
<dbReference type="GO" id="GO:0046872">
    <property type="term" value="F:metal ion binding"/>
    <property type="evidence" value="ECO:0007669"/>
    <property type="project" value="UniProtKB-KW"/>
</dbReference>
<feature type="region of interest" description="Phosphopantothenoylcysteine decarboxylase" evidence="3">
    <location>
        <begin position="1"/>
        <end position="196"/>
    </location>
</feature>
<dbReference type="KEGG" id="tau:Tola_0184"/>
<feature type="binding site" evidence="3">
    <location>
        <position position="349"/>
    </location>
    <ligand>
        <name>CTP</name>
        <dbReference type="ChEBI" id="CHEBI:37563"/>
    </ligand>
</feature>
<feature type="region of interest" description="Phosphopantothenate--cysteine ligase" evidence="3">
    <location>
        <begin position="197"/>
        <end position="409"/>
    </location>
</feature>
<dbReference type="Pfam" id="PF04127">
    <property type="entry name" value="DFP"/>
    <property type="match status" value="1"/>
</dbReference>
<comment type="cofactor">
    <cofactor evidence="3">
        <name>Mg(2+)</name>
        <dbReference type="ChEBI" id="CHEBI:18420"/>
    </cofactor>
</comment>
<feature type="domain" description="Flavoprotein" evidence="5">
    <location>
        <begin position="13"/>
        <end position="185"/>
    </location>
</feature>
<evidence type="ECO:0000256" key="1">
    <source>
        <dbReference type="ARBA" id="ARBA00022793"/>
    </source>
</evidence>
<keyword evidence="3 4" id="KW-0288">FMN</keyword>
<protein>
    <recommendedName>
        <fullName evidence="3">Coenzyme A biosynthesis bifunctional protein CoaBC</fullName>
    </recommendedName>
    <alternativeName>
        <fullName evidence="3">DNA/pantothenate metabolism flavoprotein</fullName>
    </alternativeName>
    <alternativeName>
        <fullName evidence="3">Phosphopantothenoylcysteine synthetase/decarboxylase</fullName>
        <shortName evidence="3">PPCS-PPCDC</shortName>
    </alternativeName>
    <domain>
        <recommendedName>
            <fullName evidence="3">Phosphopantothenoylcysteine decarboxylase</fullName>
            <shortName evidence="3">PPC decarboxylase</shortName>
            <shortName evidence="3">PPC-DC</shortName>
            <ecNumber evidence="3">4.1.1.36</ecNumber>
        </recommendedName>
        <alternativeName>
            <fullName evidence="3">CoaC</fullName>
        </alternativeName>
    </domain>
    <domain>
        <recommendedName>
            <fullName evidence="3">Phosphopantothenate--cysteine ligase</fullName>
            <ecNumber evidence="3">6.3.2.5</ecNumber>
        </recommendedName>
        <alternativeName>
            <fullName evidence="3">CoaB</fullName>
        </alternativeName>
        <alternativeName>
            <fullName evidence="3">Phosphopantothenoylcysteine synthetase</fullName>
            <shortName evidence="3">PPC synthetase</shortName>
            <shortName evidence="3">PPC-S</shortName>
        </alternativeName>
    </domain>
</protein>
<dbReference type="EC" id="4.1.1.36" evidence="3"/>
<dbReference type="GO" id="GO:0004633">
    <property type="term" value="F:phosphopantothenoylcysteine decarboxylase activity"/>
    <property type="evidence" value="ECO:0007669"/>
    <property type="project" value="UniProtKB-UniRule"/>
</dbReference>
<feature type="domain" description="DNA/pantothenate metabolism flavoprotein C-terminal" evidence="6">
    <location>
        <begin position="195"/>
        <end position="402"/>
    </location>
</feature>